<dbReference type="GO" id="GO:0015385">
    <property type="term" value="F:sodium:proton antiporter activity"/>
    <property type="evidence" value="ECO:0007669"/>
    <property type="project" value="InterPro"/>
</dbReference>
<evidence type="ECO:0000313" key="19">
    <source>
        <dbReference type="Proteomes" id="UP000261540"/>
    </source>
</evidence>
<comment type="subcellular location">
    <subcellularLocation>
        <location evidence="1">Cell membrane</location>
        <topology evidence="1">Multi-pass membrane protein</topology>
    </subcellularLocation>
</comment>
<dbReference type="GO" id="GO:0051453">
    <property type="term" value="P:regulation of intracellular pH"/>
    <property type="evidence" value="ECO:0007669"/>
    <property type="project" value="TreeGrafter"/>
</dbReference>
<evidence type="ECO:0000256" key="4">
    <source>
        <dbReference type="ARBA" id="ARBA00022449"/>
    </source>
</evidence>
<evidence type="ECO:0000313" key="18">
    <source>
        <dbReference type="Ensembl" id="ENSPKIP00000031480.1"/>
    </source>
</evidence>
<dbReference type="PANTHER" id="PTHR10110">
    <property type="entry name" value="SODIUM/HYDROGEN EXCHANGER"/>
    <property type="match status" value="1"/>
</dbReference>
<dbReference type="AlphaFoldDB" id="A0A3B3SMF3"/>
<dbReference type="PRINTS" id="PR01084">
    <property type="entry name" value="NAHEXCHNGR"/>
</dbReference>
<dbReference type="OrthoDB" id="196264at2759"/>
<keyword evidence="19" id="KW-1185">Reference proteome</keyword>
<evidence type="ECO:0000259" key="17">
    <source>
        <dbReference type="Pfam" id="PF16644"/>
    </source>
</evidence>
<evidence type="ECO:0000256" key="15">
    <source>
        <dbReference type="SAM" id="SignalP"/>
    </source>
</evidence>
<evidence type="ECO:0000256" key="12">
    <source>
        <dbReference type="RuleBase" id="RU003722"/>
    </source>
</evidence>
<evidence type="ECO:0000256" key="5">
    <source>
        <dbReference type="ARBA" id="ARBA00022475"/>
    </source>
</evidence>
<evidence type="ECO:0000256" key="3">
    <source>
        <dbReference type="ARBA" id="ARBA00022448"/>
    </source>
</evidence>
<dbReference type="Gene3D" id="6.10.250.2020">
    <property type="match status" value="1"/>
</dbReference>
<dbReference type="GO" id="GO:0098719">
    <property type="term" value="P:sodium ion import across plasma membrane"/>
    <property type="evidence" value="ECO:0007669"/>
    <property type="project" value="TreeGrafter"/>
</dbReference>
<dbReference type="InterPro" id="IPR006153">
    <property type="entry name" value="Cation/H_exchanger_TM"/>
</dbReference>
<feature type="transmembrane region" description="Helical" evidence="14">
    <location>
        <begin position="416"/>
        <end position="433"/>
    </location>
</feature>
<feature type="transmembrane region" description="Helical" evidence="14">
    <location>
        <begin position="86"/>
        <end position="108"/>
    </location>
</feature>
<dbReference type="GO" id="GO:0015386">
    <property type="term" value="F:potassium:proton antiporter activity"/>
    <property type="evidence" value="ECO:0007669"/>
    <property type="project" value="TreeGrafter"/>
</dbReference>
<feature type="transmembrane region" description="Helical" evidence="14">
    <location>
        <begin position="149"/>
        <end position="176"/>
    </location>
</feature>
<dbReference type="Pfam" id="PF00999">
    <property type="entry name" value="Na_H_Exchanger"/>
    <property type="match status" value="1"/>
</dbReference>
<evidence type="ECO:0000256" key="14">
    <source>
        <dbReference type="SAM" id="Phobius"/>
    </source>
</evidence>
<evidence type="ECO:0000259" key="16">
    <source>
        <dbReference type="Pfam" id="PF00999"/>
    </source>
</evidence>
<feature type="transmembrane region" description="Helical" evidence="14">
    <location>
        <begin position="120"/>
        <end position="137"/>
    </location>
</feature>
<dbReference type="STRING" id="1676925.ENSPKIP00000031480"/>
<dbReference type="InterPro" id="IPR004709">
    <property type="entry name" value="NaH_exchanger"/>
</dbReference>
<reference evidence="18" key="1">
    <citation type="submission" date="2025-08" db="UniProtKB">
        <authorList>
            <consortium name="Ensembl"/>
        </authorList>
    </citation>
    <scope>IDENTIFICATION</scope>
</reference>
<evidence type="ECO:0000256" key="1">
    <source>
        <dbReference type="ARBA" id="ARBA00004651"/>
    </source>
</evidence>
<keyword evidence="6 12" id="KW-0812">Transmembrane</keyword>
<dbReference type="Ensembl" id="ENSPKIT00000012326.1">
    <property type="protein sequence ID" value="ENSPKIP00000031480.1"/>
    <property type="gene ID" value="ENSPKIG00000011951.1"/>
</dbReference>
<keyword evidence="15" id="KW-0732">Signal</keyword>
<proteinExistence type="inferred from homology"/>
<sequence length="767" mass="86895">MQMGKLFKRNCYAVFLIFLVVHASWGYVSNGNQSGTEDETESEQEQNLPVFTLNYSRIQMPLEITLWILLASFAKIGFNVYERITIWIPETCLLIGVGLIVGAIMHSVQERPPAVLTSRVFFLYILPPLVLDSGYFMPIRPFIENIGTVLWVAVVGTLWNSIGVGLSLYAVCCIDFFGVRDISVQENLLFASIISAVDPVAVLSIFEDLSVNEQLYIVALGECLFSDAVTVVLYDMFTFLAGMPKVESRDVFLGMTRFLVVGVGGLLLGVLFGFVAAFTTRFTSKVSEIEPLFAFMYSYLAYLVADMLSTSSIMAIVTCALTMKYYVEENVAQNSCTTIRHVIKMLATLSETVIFLFLGVVTVTTEHQWNWGYMLFTLLFAFVWRALGVVVLMHVINPFRTIGFNYKDQFSLTYGGLRGAISFALVFLLPQTIVWRRLFLTATVTIIIFTVFIQGISIRPLIQFINVRKTNWKLESINVEIHVRAMEHTVVGIEDICAQWSHHYWKDKLQKFNDRFIRWILIRDNQPESSIVSLYKKLELQNVMDILEPPAVGDSLSPETPNQEESASKLKKKFLASDLRNMHNLLSKNMYKIRQRTVSYTSKHALPDETRTREILMRRHASLHRSLRGVGEQHKNLATTQRYFSLPAQRRWEHTSASKRYPISGNFGAEVELDHSLASPRSRLLRRSTSLGARNLGACRDMAANAGIAAVKDHRGRHGARRTSRPGSSQSRPPYPCPARQHHLQDPVNNSNNRMEASDNGMWSPLL</sequence>
<feature type="region of interest" description="Disordered" evidence="13">
    <location>
        <begin position="710"/>
        <end position="767"/>
    </location>
</feature>
<name>A0A3B3SMF3_9TELE</name>
<feature type="domain" description="Sodium/hydrogen exchanger regulatory region" evidence="17">
    <location>
        <begin position="568"/>
        <end position="655"/>
    </location>
</feature>
<dbReference type="KEGG" id="pki:111843657"/>
<dbReference type="Pfam" id="PF16644">
    <property type="entry name" value="NEXCaM_BD"/>
    <property type="match status" value="1"/>
</dbReference>
<dbReference type="GO" id="GO:0005886">
    <property type="term" value="C:plasma membrane"/>
    <property type="evidence" value="ECO:0007669"/>
    <property type="project" value="UniProtKB-SubCell"/>
</dbReference>
<evidence type="ECO:0000256" key="13">
    <source>
        <dbReference type="SAM" id="MobiDB-lite"/>
    </source>
</evidence>
<organism evidence="18 19">
    <name type="scientific">Paramormyrops kingsleyae</name>
    <dbReference type="NCBI Taxonomy" id="1676925"/>
    <lineage>
        <taxon>Eukaryota</taxon>
        <taxon>Metazoa</taxon>
        <taxon>Chordata</taxon>
        <taxon>Craniata</taxon>
        <taxon>Vertebrata</taxon>
        <taxon>Euteleostomi</taxon>
        <taxon>Actinopterygii</taxon>
        <taxon>Neopterygii</taxon>
        <taxon>Teleostei</taxon>
        <taxon>Osteoglossocephala</taxon>
        <taxon>Osteoglossomorpha</taxon>
        <taxon>Osteoglossiformes</taxon>
        <taxon>Mormyridae</taxon>
        <taxon>Paramormyrops</taxon>
    </lineage>
</organism>
<evidence type="ECO:0000256" key="10">
    <source>
        <dbReference type="ARBA" id="ARBA00023136"/>
    </source>
</evidence>
<dbReference type="PANTHER" id="PTHR10110:SF196">
    <property type="entry name" value="SODIUM_HYDROGEN EXCHANGER"/>
    <property type="match status" value="1"/>
</dbReference>
<feature type="transmembrane region" description="Helical" evidence="14">
    <location>
        <begin position="373"/>
        <end position="396"/>
    </location>
</feature>
<feature type="signal peptide" evidence="15">
    <location>
        <begin position="1"/>
        <end position="26"/>
    </location>
</feature>
<keyword evidence="3 12" id="KW-0813">Transport</keyword>
<feature type="chain" id="PRO_5017353650" description="Sodium/hydrogen exchanger" evidence="15">
    <location>
        <begin position="27"/>
        <end position="767"/>
    </location>
</feature>
<evidence type="ECO:0000256" key="8">
    <source>
        <dbReference type="ARBA" id="ARBA00023053"/>
    </source>
</evidence>
<evidence type="ECO:0000256" key="9">
    <source>
        <dbReference type="ARBA" id="ARBA00023065"/>
    </source>
</evidence>
<evidence type="ECO:0000256" key="11">
    <source>
        <dbReference type="ARBA" id="ARBA00023201"/>
    </source>
</evidence>
<dbReference type="GeneID" id="111843657"/>
<dbReference type="Gene3D" id="6.10.140.1330">
    <property type="match status" value="1"/>
</dbReference>
<keyword evidence="7 14" id="KW-1133">Transmembrane helix</keyword>
<dbReference type="NCBIfam" id="TIGR00840">
    <property type="entry name" value="b_cpa1"/>
    <property type="match status" value="1"/>
</dbReference>
<feature type="transmembrane region" description="Helical" evidence="14">
    <location>
        <begin position="342"/>
        <end position="361"/>
    </location>
</feature>
<reference evidence="18" key="2">
    <citation type="submission" date="2025-09" db="UniProtKB">
        <authorList>
            <consortium name="Ensembl"/>
        </authorList>
    </citation>
    <scope>IDENTIFICATION</scope>
</reference>
<keyword evidence="5" id="KW-1003">Cell membrane</keyword>
<feature type="transmembrane region" description="Helical" evidence="14">
    <location>
        <begin position="258"/>
        <end position="279"/>
    </location>
</feature>
<feature type="compositionally biased region" description="Basic residues" evidence="13">
    <location>
        <begin position="714"/>
        <end position="724"/>
    </location>
</feature>
<dbReference type="RefSeq" id="XP_023667160.1">
    <property type="nucleotide sequence ID" value="XM_023811392.2"/>
</dbReference>
<evidence type="ECO:0000256" key="7">
    <source>
        <dbReference type="ARBA" id="ARBA00022989"/>
    </source>
</evidence>
<dbReference type="Proteomes" id="UP000261540">
    <property type="component" value="Unplaced"/>
</dbReference>
<dbReference type="InterPro" id="IPR032103">
    <property type="entry name" value="NHE_CaM-bd"/>
</dbReference>
<keyword evidence="9 12" id="KW-0406">Ion transport</keyword>
<dbReference type="GeneTree" id="ENSGT00940000156807"/>
<evidence type="ECO:0000256" key="2">
    <source>
        <dbReference type="ARBA" id="ARBA00007367"/>
    </source>
</evidence>
<keyword evidence="11 12" id="KW-0739">Sodium transport</keyword>
<feature type="transmembrane region" description="Helical" evidence="14">
    <location>
        <begin position="299"/>
        <end position="321"/>
    </location>
</feature>
<keyword evidence="8" id="KW-0915">Sodium</keyword>
<keyword evidence="4 12" id="KW-0050">Antiport</keyword>
<evidence type="ECO:0000256" key="6">
    <source>
        <dbReference type="ARBA" id="ARBA00022692"/>
    </source>
</evidence>
<feature type="transmembrane region" description="Helical" evidence="14">
    <location>
        <begin position="439"/>
        <end position="462"/>
    </location>
</feature>
<feature type="domain" description="Cation/H+ exchanger transmembrane" evidence="16">
    <location>
        <begin position="68"/>
        <end position="462"/>
    </location>
</feature>
<protein>
    <recommendedName>
        <fullName evidence="12">Sodium/hydrogen exchanger</fullName>
    </recommendedName>
</protein>
<dbReference type="InterPro" id="IPR018422">
    <property type="entry name" value="Cation/H_exchanger_CPA1"/>
</dbReference>
<comment type="similarity">
    <text evidence="2 12">Belongs to the monovalent cation:proton antiporter 1 (CPA1) transporter (TC 2.A.36) family.</text>
</comment>
<accession>A0A3B3SMF3</accession>
<keyword evidence="10 14" id="KW-0472">Membrane</keyword>